<evidence type="ECO:0000256" key="2">
    <source>
        <dbReference type="SAM" id="Coils"/>
    </source>
</evidence>
<feature type="non-terminal residue" evidence="4">
    <location>
        <position position="1"/>
    </location>
</feature>
<keyword evidence="2" id="KW-0175">Coiled coil</keyword>
<name>A0A852LKG7_9AVES</name>
<dbReference type="AlphaFoldDB" id="A0A852LKG7"/>
<dbReference type="GO" id="GO:0005814">
    <property type="term" value="C:centriole"/>
    <property type="evidence" value="ECO:0007669"/>
    <property type="project" value="TreeGrafter"/>
</dbReference>
<evidence type="ECO:0000256" key="1">
    <source>
        <dbReference type="ARBA" id="ARBA00005627"/>
    </source>
</evidence>
<dbReference type="Proteomes" id="UP000632886">
    <property type="component" value="Unassembled WGS sequence"/>
</dbReference>
<feature type="compositionally biased region" description="Basic and acidic residues" evidence="3">
    <location>
        <begin position="77"/>
        <end position="98"/>
    </location>
</feature>
<feature type="coiled-coil region" evidence="2">
    <location>
        <begin position="489"/>
        <end position="548"/>
    </location>
</feature>
<accession>A0A852LKG7</accession>
<dbReference type="GO" id="GO:0060271">
    <property type="term" value="P:cilium assembly"/>
    <property type="evidence" value="ECO:0007669"/>
    <property type="project" value="TreeGrafter"/>
</dbReference>
<feature type="region of interest" description="Disordered" evidence="3">
    <location>
        <begin position="198"/>
        <end position="224"/>
    </location>
</feature>
<dbReference type="EMBL" id="WBNK01000081">
    <property type="protein sequence ID" value="NXX89274.1"/>
    <property type="molecule type" value="Genomic_DNA"/>
</dbReference>
<dbReference type="InterPro" id="IPR026581">
    <property type="entry name" value="TCP10L/CENPJ"/>
</dbReference>
<feature type="non-terminal residue" evidence="4">
    <location>
        <position position="692"/>
    </location>
</feature>
<organism evidence="4 5">
    <name type="scientific">Centropus bengalensis</name>
    <name type="common">lesser coucal</name>
    <dbReference type="NCBI Taxonomy" id="1463675"/>
    <lineage>
        <taxon>Eukaryota</taxon>
        <taxon>Metazoa</taxon>
        <taxon>Chordata</taxon>
        <taxon>Craniata</taxon>
        <taxon>Vertebrata</taxon>
        <taxon>Euteleostomi</taxon>
        <taxon>Archelosauria</taxon>
        <taxon>Archosauria</taxon>
        <taxon>Dinosauria</taxon>
        <taxon>Saurischia</taxon>
        <taxon>Theropoda</taxon>
        <taxon>Coelurosauria</taxon>
        <taxon>Aves</taxon>
        <taxon>Neognathae</taxon>
        <taxon>Neoaves</taxon>
        <taxon>Otidimorphae</taxon>
        <taxon>Cuculiformes</taxon>
        <taxon>Centropidae</taxon>
        <taxon>Centropus</taxon>
    </lineage>
</organism>
<proteinExistence type="inferred from homology"/>
<dbReference type="PANTHER" id="PTHR10331">
    <property type="entry name" value="T COMPLEX PROTEIN 10"/>
    <property type="match status" value="1"/>
</dbReference>
<feature type="compositionally biased region" description="Basic and acidic residues" evidence="3">
    <location>
        <begin position="350"/>
        <end position="359"/>
    </location>
</feature>
<dbReference type="PANTHER" id="PTHR10331:SF25">
    <property type="entry name" value="T-COMPLEX PROTEIN 10A-RELATED"/>
    <property type="match status" value="1"/>
</dbReference>
<dbReference type="GO" id="GO:0005813">
    <property type="term" value="C:centrosome"/>
    <property type="evidence" value="ECO:0007669"/>
    <property type="project" value="TreeGrafter"/>
</dbReference>
<reference evidence="4 5" key="1">
    <citation type="submission" date="2020-02" db="EMBL/GenBank/DDBJ databases">
        <title>Bird 10,000 Genomes (B10K) Project - Family phase.</title>
        <authorList>
            <person name="Zhang G."/>
        </authorList>
    </citation>
    <scope>NUCLEOTIDE SEQUENCE [LARGE SCALE GENOMIC DNA]</scope>
    <source>
        <strain evidence="4">B10K-DU-017-21</strain>
    </source>
</reference>
<dbReference type="GO" id="GO:0061511">
    <property type="term" value="P:centriole elongation"/>
    <property type="evidence" value="ECO:0007669"/>
    <property type="project" value="TreeGrafter"/>
</dbReference>
<dbReference type="GO" id="GO:0015631">
    <property type="term" value="F:tubulin binding"/>
    <property type="evidence" value="ECO:0007669"/>
    <property type="project" value="TreeGrafter"/>
</dbReference>
<comment type="caution">
    <text evidence="4">The sequence shown here is derived from an EMBL/GenBank/DDBJ whole genome shotgun (WGS) entry which is preliminary data.</text>
</comment>
<feature type="region of interest" description="Disordered" evidence="3">
    <location>
        <begin position="76"/>
        <end position="102"/>
    </location>
</feature>
<feature type="compositionally biased region" description="Polar residues" evidence="3">
    <location>
        <begin position="649"/>
        <end position="679"/>
    </location>
</feature>
<feature type="compositionally biased region" description="Basic and acidic residues" evidence="3">
    <location>
        <begin position="381"/>
        <end position="390"/>
    </location>
</feature>
<gene>
    <name evidence="4" type="primary">Cenpj_1</name>
    <name evidence="4" type="ORF">CENBEN_R14941</name>
</gene>
<evidence type="ECO:0000313" key="4">
    <source>
        <dbReference type="EMBL" id="NXX89274.1"/>
    </source>
</evidence>
<feature type="compositionally biased region" description="Basic and acidic residues" evidence="3">
    <location>
        <begin position="38"/>
        <end position="57"/>
    </location>
</feature>
<feature type="region of interest" description="Disordered" evidence="3">
    <location>
        <begin position="644"/>
        <end position="679"/>
    </location>
</feature>
<evidence type="ECO:0000313" key="5">
    <source>
        <dbReference type="Proteomes" id="UP000632886"/>
    </source>
</evidence>
<feature type="region of interest" description="Disordered" evidence="3">
    <location>
        <begin position="31"/>
        <end position="57"/>
    </location>
</feature>
<feature type="region of interest" description="Disordered" evidence="3">
    <location>
        <begin position="236"/>
        <end position="390"/>
    </location>
</feature>
<feature type="compositionally biased region" description="Low complexity" evidence="3">
    <location>
        <begin position="310"/>
        <end position="322"/>
    </location>
</feature>
<comment type="similarity">
    <text evidence="1">Belongs to the TCP10 family.</text>
</comment>
<feature type="compositionally biased region" description="Basic residues" evidence="3">
    <location>
        <begin position="283"/>
        <end position="296"/>
    </location>
</feature>
<protein>
    <submittedName>
        <fullName evidence="4">CENPJ protein</fullName>
    </submittedName>
</protein>
<keyword evidence="5" id="KW-1185">Reference proteome</keyword>
<sequence>MQMGTHEKKADCALAEWERKAPTDYKAQIVEQSAEEDVTGRDKDIKENSVDSPQRRWPEILLPCPETVTEMNLQVGEGRETHHLDSLGEAGRDDERPVEGALQQDLGRLDQPLKGDLAEGAAPPLEVLQKHSPLQDLETDSIKEAECSAGPAFMQDQNWIQVCPQELVSGSQSSESKRQIHAGFKMLNGKIVKITLSSPEAVEKGRSSSDLQQDWQRKGTTAPMWHLTSLSCESSCLSSNGGEDPKSHYAQYPAQQGPQGVDHPAGHLDLSDDDYASDEPRGTKKISVKKYSRSPPRKQDIQAISRQRDPSGSTSSSDSSTGAVRLKRNRARSSLQQTLFHLKRSKNKQRGPESKDENRVWGVKSPALPSSTVADEIPSLETKETPKAEEPQKKLFTCTLDVFIEEMQNFLTRGLETDVRHGGTPPLTRMKEEQKKAMHFHRTQMDQLEFVESQELTCPLEYNRDQIHPLQKEKFAHSKFKGTARATGEKVKSEEIQILKQQIAGLQEEFKRNESCWHAAYGKLRNQVEMLTKQNIELRDELRVSQHQRWKAENNQEAVDFVDRKAETPVAEAILRQTASLSKQEERQWRDNCRSHNISHVGRKTSLQKDFFKDVNNKRLSIFLQVEDQPSAIVRTPGAVSRVNHFKEPNSSSYTKGRSLPISGSSEDTPLSHNHSKSTCSFELCSNNEETE</sequence>
<evidence type="ECO:0000256" key="3">
    <source>
        <dbReference type="SAM" id="MobiDB-lite"/>
    </source>
</evidence>